<evidence type="ECO:0000256" key="1">
    <source>
        <dbReference type="SAM" id="SignalP"/>
    </source>
</evidence>
<keyword evidence="1" id="KW-0732">Signal</keyword>
<feature type="signal peptide" evidence="1">
    <location>
        <begin position="1"/>
        <end position="26"/>
    </location>
</feature>
<protein>
    <submittedName>
        <fullName evidence="2">Putative secreted protein</fullName>
    </submittedName>
</protein>
<accession>A0A2M4B5E8</accession>
<proteinExistence type="predicted"/>
<feature type="chain" id="PRO_5014831095" evidence="1">
    <location>
        <begin position="27"/>
        <end position="81"/>
    </location>
</feature>
<evidence type="ECO:0000313" key="2">
    <source>
        <dbReference type="EMBL" id="MBW48220.1"/>
    </source>
</evidence>
<name>A0A2M4B5E8_9DIPT</name>
<reference evidence="2" key="1">
    <citation type="submission" date="2018-01" db="EMBL/GenBank/DDBJ databases">
        <title>An insight into the sialome of Amazonian anophelines.</title>
        <authorList>
            <person name="Ribeiro J.M."/>
            <person name="Scarpassa V."/>
            <person name="Calvo E."/>
        </authorList>
    </citation>
    <scope>NUCLEOTIDE SEQUENCE</scope>
    <source>
        <tissue evidence="2">Salivary glands</tissue>
    </source>
</reference>
<organism evidence="2">
    <name type="scientific">Anopheles triannulatus</name>
    <dbReference type="NCBI Taxonomy" id="58253"/>
    <lineage>
        <taxon>Eukaryota</taxon>
        <taxon>Metazoa</taxon>
        <taxon>Ecdysozoa</taxon>
        <taxon>Arthropoda</taxon>
        <taxon>Hexapoda</taxon>
        <taxon>Insecta</taxon>
        <taxon>Pterygota</taxon>
        <taxon>Neoptera</taxon>
        <taxon>Endopterygota</taxon>
        <taxon>Diptera</taxon>
        <taxon>Nematocera</taxon>
        <taxon>Culicoidea</taxon>
        <taxon>Culicidae</taxon>
        <taxon>Anophelinae</taxon>
        <taxon>Anopheles</taxon>
    </lineage>
</organism>
<dbReference type="AlphaFoldDB" id="A0A2M4B5E8"/>
<dbReference type="EMBL" id="GGFK01014899">
    <property type="protein sequence ID" value="MBW48220.1"/>
    <property type="molecule type" value="Transcribed_RNA"/>
</dbReference>
<sequence>MGHVAFPLVHLFCAAACDGAFNTVRAFRIVCRNTNTIAGDTCGRVRDAVLLPPPQRASLHHLRFSTAKRSRGLCVQPTVDQ</sequence>